<dbReference type="Proteomes" id="UP000009168">
    <property type="component" value="Unassembled WGS sequence"/>
</dbReference>
<dbReference type="AlphaFoldDB" id="Q22V43"/>
<dbReference type="HOGENOM" id="CLU_1499231_0_0_1"/>
<evidence type="ECO:0000313" key="1">
    <source>
        <dbReference type="EMBL" id="EAR89105.2"/>
    </source>
</evidence>
<dbReference type="KEGG" id="tet:TTHERM_00575570"/>
<reference evidence="2" key="1">
    <citation type="journal article" date="2006" name="PLoS Biol.">
        <title>Macronuclear genome sequence of the ciliate Tetrahymena thermophila, a model eukaryote.</title>
        <authorList>
            <person name="Eisen J.A."/>
            <person name="Coyne R.S."/>
            <person name="Wu M."/>
            <person name="Wu D."/>
            <person name="Thiagarajan M."/>
            <person name="Wortman J.R."/>
            <person name="Badger J.H."/>
            <person name="Ren Q."/>
            <person name="Amedeo P."/>
            <person name="Jones K.M."/>
            <person name="Tallon L.J."/>
            <person name="Delcher A.L."/>
            <person name="Salzberg S.L."/>
            <person name="Silva J.C."/>
            <person name="Haas B.J."/>
            <person name="Majoros W.H."/>
            <person name="Farzad M."/>
            <person name="Carlton J.M."/>
            <person name="Smith R.K. Jr."/>
            <person name="Garg J."/>
            <person name="Pearlman R.E."/>
            <person name="Karrer K.M."/>
            <person name="Sun L."/>
            <person name="Manning G."/>
            <person name="Elde N.C."/>
            <person name="Turkewitz A.P."/>
            <person name="Asai D.J."/>
            <person name="Wilkes D.E."/>
            <person name="Wang Y."/>
            <person name="Cai H."/>
            <person name="Collins K."/>
            <person name="Stewart B.A."/>
            <person name="Lee S.R."/>
            <person name="Wilamowska K."/>
            <person name="Weinberg Z."/>
            <person name="Ruzzo W.L."/>
            <person name="Wloga D."/>
            <person name="Gaertig J."/>
            <person name="Frankel J."/>
            <person name="Tsao C.-C."/>
            <person name="Gorovsky M.A."/>
            <person name="Keeling P.J."/>
            <person name="Waller R.F."/>
            <person name="Patron N.J."/>
            <person name="Cherry J.M."/>
            <person name="Stover N.A."/>
            <person name="Krieger C.J."/>
            <person name="del Toro C."/>
            <person name="Ryder H.F."/>
            <person name="Williamson S.C."/>
            <person name="Barbeau R.A."/>
            <person name="Hamilton E.P."/>
            <person name="Orias E."/>
        </authorList>
    </citation>
    <scope>NUCLEOTIDE SEQUENCE [LARGE SCALE GENOMIC DNA]</scope>
    <source>
        <strain evidence="2">SB210</strain>
    </source>
</reference>
<sequence>MFRIGIQVFLKCKINPPESWQKIFFLLNDLYSVRYCTKNNLTISGPYHTLRYVRNPLKSFQTRIIQQEINLQNLSHHSQIYLVSRIFRTTQICFLKMIYYIALYSIFETPESAEALADCYWRRKQGESLDQTVLGVYQQSSLGLGSYWRKIDIFSRNHLSPTTSFNSNTLFQFKLEYQKNPKTQVKVQ</sequence>
<dbReference type="EMBL" id="GG662798">
    <property type="protein sequence ID" value="EAR89105.2"/>
    <property type="molecule type" value="Genomic_DNA"/>
</dbReference>
<keyword evidence="2" id="KW-1185">Reference proteome</keyword>
<organism evidence="1 2">
    <name type="scientific">Tetrahymena thermophila (strain SB210)</name>
    <dbReference type="NCBI Taxonomy" id="312017"/>
    <lineage>
        <taxon>Eukaryota</taxon>
        <taxon>Sar</taxon>
        <taxon>Alveolata</taxon>
        <taxon>Ciliophora</taxon>
        <taxon>Intramacronucleata</taxon>
        <taxon>Oligohymenophorea</taxon>
        <taxon>Hymenostomatida</taxon>
        <taxon>Tetrahymenina</taxon>
        <taxon>Tetrahymenidae</taxon>
        <taxon>Tetrahymena</taxon>
    </lineage>
</organism>
<dbReference type="GeneID" id="7824163"/>
<dbReference type="RefSeq" id="XP_001009350.2">
    <property type="nucleotide sequence ID" value="XM_001009350.2"/>
</dbReference>
<gene>
    <name evidence="1" type="ORF">TTHERM_00575570</name>
</gene>
<proteinExistence type="predicted"/>
<protein>
    <submittedName>
        <fullName evidence="1">Uncharacterized protein</fullName>
    </submittedName>
</protein>
<dbReference type="InParanoid" id="Q22V43"/>
<accession>Q22V43</accession>
<name>Q22V43_TETTS</name>
<evidence type="ECO:0000313" key="2">
    <source>
        <dbReference type="Proteomes" id="UP000009168"/>
    </source>
</evidence>